<dbReference type="SUPFAM" id="SSF51182">
    <property type="entry name" value="RmlC-like cupins"/>
    <property type="match status" value="1"/>
</dbReference>
<accession>A0A1K1RS57</accession>
<dbReference type="InterPro" id="IPR013096">
    <property type="entry name" value="Cupin_2"/>
</dbReference>
<protein>
    <submittedName>
        <fullName evidence="2">Cupin domain-containing protein</fullName>
    </submittedName>
</protein>
<feature type="domain" description="Cupin type-2" evidence="1">
    <location>
        <begin position="88"/>
        <end position="138"/>
    </location>
</feature>
<dbReference type="Gene3D" id="2.60.120.10">
    <property type="entry name" value="Jelly Rolls"/>
    <property type="match status" value="1"/>
</dbReference>
<evidence type="ECO:0000313" key="2">
    <source>
        <dbReference type="EMBL" id="SFW74575.1"/>
    </source>
</evidence>
<dbReference type="InterPro" id="IPR014710">
    <property type="entry name" value="RmlC-like_jellyroll"/>
</dbReference>
<organism evidence="2 3">
    <name type="scientific">Amycolatopsis australiensis</name>
    <dbReference type="NCBI Taxonomy" id="546364"/>
    <lineage>
        <taxon>Bacteria</taxon>
        <taxon>Bacillati</taxon>
        <taxon>Actinomycetota</taxon>
        <taxon>Actinomycetes</taxon>
        <taxon>Pseudonocardiales</taxon>
        <taxon>Pseudonocardiaceae</taxon>
        <taxon>Amycolatopsis</taxon>
    </lineage>
</organism>
<dbReference type="EMBL" id="FPJG01000006">
    <property type="protein sequence ID" value="SFW74575.1"/>
    <property type="molecule type" value="Genomic_DNA"/>
</dbReference>
<dbReference type="STRING" id="546364.SAMN04489730_3792"/>
<sequence length="160" mass="17547">MGQGEVQILPAAAVEDVVACPHHHACKLVDIRGHRCYFRNVFENYDLFSTLIQLHAGGVAKLVNRRDAPGLWTVGAFHAESDRAVHSDVWERHPGGHEILVVLSGELHVHLRDEGHVVTLTAGRSFLVPPGCWHRLTVGEPGDLLSITPRAGTEHEKAVV</sequence>
<name>A0A1K1RS57_9PSEU</name>
<dbReference type="Proteomes" id="UP000182740">
    <property type="component" value="Unassembled WGS sequence"/>
</dbReference>
<dbReference type="AlphaFoldDB" id="A0A1K1RS57"/>
<reference evidence="3" key="1">
    <citation type="submission" date="2016-11" db="EMBL/GenBank/DDBJ databases">
        <authorList>
            <person name="Varghese N."/>
            <person name="Submissions S."/>
        </authorList>
    </citation>
    <scope>NUCLEOTIDE SEQUENCE [LARGE SCALE GENOMIC DNA]</scope>
    <source>
        <strain evidence="3">DSM 44671</strain>
    </source>
</reference>
<evidence type="ECO:0000313" key="3">
    <source>
        <dbReference type="Proteomes" id="UP000182740"/>
    </source>
</evidence>
<evidence type="ECO:0000259" key="1">
    <source>
        <dbReference type="Pfam" id="PF07883"/>
    </source>
</evidence>
<proteinExistence type="predicted"/>
<dbReference type="CDD" id="cd02208">
    <property type="entry name" value="cupin_RmlC-like"/>
    <property type="match status" value="1"/>
</dbReference>
<dbReference type="Pfam" id="PF07883">
    <property type="entry name" value="Cupin_2"/>
    <property type="match status" value="1"/>
</dbReference>
<dbReference type="InterPro" id="IPR011051">
    <property type="entry name" value="RmlC_Cupin_sf"/>
</dbReference>
<keyword evidence="3" id="KW-1185">Reference proteome</keyword>
<gene>
    <name evidence="2" type="ORF">SAMN04489730_3792</name>
</gene>